<dbReference type="InterPro" id="IPR029052">
    <property type="entry name" value="Metallo-depent_PP-like"/>
</dbReference>
<evidence type="ECO:0000313" key="4">
    <source>
        <dbReference type="Proteomes" id="UP000745577"/>
    </source>
</evidence>
<dbReference type="CDD" id="cd00840">
    <property type="entry name" value="MPP_Mre11_N"/>
    <property type="match status" value="1"/>
</dbReference>
<organism evidence="3 4">
    <name type="scientific">Candidatus Dojkabacteria bacterium</name>
    <dbReference type="NCBI Taxonomy" id="2099670"/>
    <lineage>
        <taxon>Bacteria</taxon>
        <taxon>Candidatus Dojkabacteria</taxon>
    </lineage>
</organism>
<dbReference type="GO" id="GO:0004527">
    <property type="term" value="F:exonuclease activity"/>
    <property type="evidence" value="ECO:0007669"/>
    <property type="project" value="UniProtKB-KW"/>
</dbReference>
<dbReference type="Pfam" id="PF00149">
    <property type="entry name" value="Metallophos"/>
    <property type="match status" value="1"/>
</dbReference>
<evidence type="ECO:0000256" key="1">
    <source>
        <dbReference type="ARBA" id="ARBA00022801"/>
    </source>
</evidence>
<accession>A0A955IE28</accession>
<protein>
    <submittedName>
        <fullName evidence="3">DNA repair exonuclease</fullName>
    </submittedName>
</protein>
<dbReference type="PANTHER" id="PTHR30337:SF7">
    <property type="entry name" value="PHOSPHOESTERASE"/>
    <property type="match status" value="1"/>
</dbReference>
<keyword evidence="3" id="KW-0269">Exonuclease</keyword>
<keyword evidence="3" id="KW-0540">Nuclease</keyword>
<dbReference type="InterPro" id="IPR050535">
    <property type="entry name" value="DNA_Repair-Maintenance_Comp"/>
</dbReference>
<evidence type="ECO:0000259" key="2">
    <source>
        <dbReference type="Pfam" id="PF00149"/>
    </source>
</evidence>
<dbReference type="SUPFAM" id="SSF56300">
    <property type="entry name" value="Metallo-dependent phosphatases"/>
    <property type="match status" value="1"/>
</dbReference>
<dbReference type="Proteomes" id="UP000745577">
    <property type="component" value="Unassembled WGS sequence"/>
</dbReference>
<keyword evidence="1" id="KW-0378">Hydrolase</keyword>
<reference evidence="3" key="2">
    <citation type="journal article" date="2021" name="Microbiome">
        <title>Successional dynamics and alternative stable states in a saline activated sludge microbial community over 9 years.</title>
        <authorList>
            <person name="Wang Y."/>
            <person name="Ye J."/>
            <person name="Ju F."/>
            <person name="Liu L."/>
            <person name="Boyd J.A."/>
            <person name="Deng Y."/>
            <person name="Parks D.H."/>
            <person name="Jiang X."/>
            <person name="Yin X."/>
            <person name="Woodcroft B.J."/>
            <person name="Tyson G.W."/>
            <person name="Hugenholtz P."/>
            <person name="Polz M.F."/>
            <person name="Zhang T."/>
        </authorList>
    </citation>
    <scope>NUCLEOTIDE SEQUENCE</scope>
    <source>
        <strain evidence="3">HKST-UBA15</strain>
    </source>
</reference>
<sequence>MPIKLLHTSDVHLEAGLAFLGEKAIAHRKLQLQTFDKIVEKIISEKFDIFLIAGDLFDTPFPSENVKITVFDQLKKLADNKIYVAIIAGNHDRLEPGSVYHDNNYLKLNPEYIQIFNQTDKTAWEISALDLTVHGVSLTKQKDNSSPLDKITKSNKTKFNVALLHGSVEIGNENANNPLSVSKLKSAGFDYVALGDWHSSKKISDKPAVWYSGSPELINIDQVGSGNVLEVVIDNTVSVKETRVGSIEVLKVDLDITGLKTLNEINQKFRELSLKDLDKKFVELNLIGLRNLKISFSTDQIIEMFKDKFYYLKLKDKSKLKLTQDELDDYPEEFLIGKYIRLLESKKSEDYSQNKIIDEAIQLGVRHLQNK</sequence>
<proteinExistence type="predicted"/>
<dbReference type="InterPro" id="IPR041796">
    <property type="entry name" value="Mre11_N"/>
</dbReference>
<dbReference type="AlphaFoldDB" id="A0A955IE28"/>
<name>A0A955IE28_9BACT</name>
<dbReference type="PANTHER" id="PTHR30337">
    <property type="entry name" value="COMPONENT OF ATP-DEPENDENT DSDNA EXONUCLEASE"/>
    <property type="match status" value="1"/>
</dbReference>
<feature type="domain" description="Calcineurin-like phosphoesterase" evidence="2">
    <location>
        <begin position="4"/>
        <end position="199"/>
    </location>
</feature>
<evidence type="ECO:0000313" key="3">
    <source>
        <dbReference type="EMBL" id="MCA9380128.1"/>
    </source>
</evidence>
<reference evidence="3" key="1">
    <citation type="submission" date="2020-04" db="EMBL/GenBank/DDBJ databases">
        <authorList>
            <person name="Zhang T."/>
        </authorList>
    </citation>
    <scope>NUCLEOTIDE SEQUENCE</scope>
    <source>
        <strain evidence="3">HKST-UBA15</strain>
    </source>
</reference>
<dbReference type="EMBL" id="JAGQLL010000032">
    <property type="protein sequence ID" value="MCA9380128.1"/>
    <property type="molecule type" value="Genomic_DNA"/>
</dbReference>
<gene>
    <name evidence="3" type="ORF">KC675_03010</name>
</gene>
<comment type="caution">
    <text evidence="3">The sequence shown here is derived from an EMBL/GenBank/DDBJ whole genome shotgun (WGS) entry which is preliminary data.</text>
</comment>
<dbReference type="InterPro" id="IPR004843">
    <property type="entry name" value="Calcineurin-like_PHP"/>
</dbReference>
<dbReference type="Gene3D" id="3.60.21.10">
    <property type="match status" value="1"/>
</dbReference>